<name>A0ABU7QAA2_9ACTN</name>
<keyword evidence="2" id="KW-0560">Oxidoreductase</keyword>
<dbReference type="Pfam" id="PF13561">
    <property type="entry name" value="adh_short_C2"/>
    <property type="match status" value="1"/>
</dbReference>
<dbReference type="Proteomes" id="UP001354709">
    <property type="component" value="Unassembled WGS sequence"/>
</dbReference>
<evidence type="ECO:0000313" key="4">
    <source>
        <dbReference type="Proteomes" id="UP001354709"/>
    </source>
</evidence>
<dbReference type="CDD" id="cd05233">
    <property type="entry name" value="SDR_c"/>
    <property type="match status" value="1"/>
</dbReference>
<reference evidence="3 4" key="1">
    <citation type="submission" date="2023-11" db="EMBL/GenBank/DDBJ databases">
        <title>30 novel species of actinomycetes from the DSMZ collection.</title>
        <authorList>
            <person name="Nouioui I."/>
        </authorList>
    </citation>
    <scope>NUCLEOTIDE SEQUENCE [LARGE SCALE GENOMIC DNA]</scope>
    <source>
        <strain evidence="3 4">DSM 41524</strain>
    </source>
</reference>
<evidence type="ECO:0000256" key="1">
    <source>
        <dbReference type="ARBA" id="ARBA00006484"/>
    </source>
</evidence>
<comment type="similarity">
    <text evidence="1">Belongs to the short-chain dehydrogenases/reductases (SDR) family.</text>
</comment>
<organism evidence="3 4">
    <name type="scientific">Streptomyces asiaticus subsp. ignotus</name>
    <dbReference type="NCBI Taxonomy" id="3098222"/>
    <lineage>
        <taxon>Bacteria</taxon>
        <taxon>Bacillati</taxon>
        <taxon>Actinomycetota</taxon>
        <taxon>Actinomycetes</taxon>
        <taxon>Kitasatosporales</taxon>
        <taxon>Streptomycetaceae</taxon>
        <taxon>Streptomyces</taxon>
        <taxon>Streptomyces violaceusniger group</taxon>
    </lineage>
</organism>
<dbReference type="PANTHER" id="PTHR24321:SF11">
    <property type="entry name" value="BLR0893 PROTEIN"/>
    <property type="match status" value="1"/>
</dbReference>
<dbReference type="SUPFAM" id="SSF51735">
    <property type="entry name" value="NAD(P)-binding Rossmann-fold domains"/>
    <property type="match status" value="1"/>
</dbReference>
<dbReference type="Gene3D" id="3.40.50.720">
    <property type="entry name" value="NAD(P)-binding Rossmann-like Domain"/>
    <property type="match status" value="1"/>
</dbReference>
<proteinExistence type="inferred from homology"/>
<keyword evidence="4" id="KW-1185">Reference proteome</keyword>
<dbReference type="PRINTS" id="PR00081">
    <property type="entry name" value="GDHRDH"/>
</dbReference>
<dbReference type="InterPro" id="IPR002347">
    <property type="entry name" value="SDR_fam"/>
</dbReference>
<dbReference type="InterPro" id="IPR020904">
    <property type="entry name" value="Sc_DH/Rdtase_CS"/>
</dbReference>
<protein>
    <submittedName>
        <fullName evidence="3">SDR family NAD(P)-dependent oxidoreductase</fullName>
    </submittedName>
</protein>
<dbReference type="PRINTS" id="PR00080">
    <property type="entry name" value="SDRFAMILY"/>
</dbReference>
<gene>
    <name evidence="3" type="ORF">V2J94_41785</name>
</gene>
<dbReference type="InterPro" id="IPR036291">
    <property type="entry name" value="NAD(P)-bd_dom_sf"/>
</dbReference>
<dbReference type="EMBL" id="JAZBJO010000046">
    <property type="protein sequence ID" value="MEE4598303.1"/>
    <property type="molecule type" value="Genomic_DNA"/>
</dbReference>
<evidence type="ECO:0000313" key="3">
    <source>
        <dbReference type="EMBL" id="MEE4598303.1"/>
    </source>
</evidence>
<dbReference type="PANTHER" id="PTHR24321">
    <property type="entry name" value="DEHYDROGENASES, SHORT CHAIN"/>
    <property type="match status" value="1"/>
</dbReference>
<sequence length="270" mass="28077">MTSHPNHHPAPVTIQARRLEGKVILITGASAGMGEAATRRFAAEGAHVVAGARRTDRLQTLAAELSTADNQVIAVPLDVTDEAMVEAAVTAAVKRFGRLDGALNNAGITSDGITSDGTPLHEKDTDAYDRVMGVNARGVFLSMKHEIPALLAAQGGSIVNVSSVGGMVGVAGISEYVASKWAVNGLTKSAALELASSNVRVNSLAPGSTRTEMWDTLPIELQQHLASMAPTNQIALADDMARAALFLLSDESCWTTGAIIPAEGGHHIGR</sequence>
<dbReference type="PROSITE" id="PS00061">
    <property type="entry name" value="ADH_SHORT"/>
    <property type="match status" value="1"/>
</dbReference>
<comment type="caution">
    <text evidence="3">The sequence shown here is derived from an EMBL/GenBank/DDBJ whole genome shotgun (WGS) entry which is preliminary data.</text>
</comment>
<evidence type="ECO:0000256" key="2">
    <source>
        <dbReference type="ARBA" id="ARBA00023002"/>
    </source>
</evidence>
<accession>A0ABU7QAA2</accession>
<dbReference type="RefSeq" id="WP_330815578.1">
    <property type="nucleotide sequence ID" value="NZ_JAZBJO010000046.1"/>
</dbReference>